<evidence type="ECO:0000259" key="2">
    <source>
        <dbReference type="Pfam" id="PF00501"/>
    </source>
</evidence>
<dbReference type="InterPro" id="IPR000873">
    <property type="entry name" value="AMP-dep_synth/lig_dom"/>
</dbReference>
<gene>
    <name evidence="4" type="ORF">OIU80_20785</name>
</gene>
<feature type="domain" description="Condensation" evidence="3">
    <location>
        <begin position="2"/>
        <end position="216"/>
    </location>
</feature>
<feature type="non-terminal residue" evidence="4">
    <location>
        <position position="628"/>
    </location>
</feature>
<dbReference type="InterPro" id="IPR010071">
    <property type="entry name" value="AA_adenyl_dom"/>
</dbReference>
<sequence>QRMRLLAQRNGITLNSLMLSSVNILLSKYTGQNDIVIGTAIANRHHRQTEGLIGFFVNTQAHRTQLSTSQSFEALMQQVHQDQIEAQMHQDLPFEKLIDDLEVERDASRHPVFQVLFGVQGFGTSERTSNNQKNYLRPFQVEDVYEVAKFDLSIFIDDSEEELAGGISYATSLFDKETIVRLIDHYVHLLEELTKAPNRAYNEISLLTSVEYNQLVYNWNATEKEYPKDKTIQELFEEQVAKTPNNVAIVFENKSLTYQELNEKSNQLARYIRTRYEEKTQSILLPDRFIALCLDRSLEMVIGILAVLKAGGAYVPIDPTIPQERIDYILEDTQAAIVLSQRHLDEKTLPQNKVVYVDLTEELYKKEDNTNLDQHSESTDLAYVIYTSGTTGKPKGVMQMHCNVMRLFTSTDSQFGFNEDDVWTLFHSYAFDFSVWELWGALVYGGKLIIISKEQAQDLEGFYQLCRKEKVSVLNQTPSAFYRFADIANGLGQSDLSLRYIIFGGEALNTNQLSSWWDYQLKSNLETRLINMYGITETTVHVTYKEIKKDETIQSNIGKSIADLKTYILSTNQTPVPIGVSGELYIGGEGLSRGYLNRPDLTAERFVNNPFATEADKAKGYTRLYKTG</sequence>
<evidence type="ECO:0000259" key="3">
    <source>
        <dbReference type="Pfam" id="PF00668"/>
    </source>
</evidence>
<comment type="caution">
    <text evidence="4">The sequence shown here is derived from an EMBL/GenBank/DDBJ whole genome shotgun (WGS) entry which is preliminary data.</text>
</comment>
<dbReference type="FunFam" id="3.40.50.980:FF:000001">
    <property type="entry name" value="Non-ribosomal peptide synthetase"/>
    <property type="match status" value="1"/>
</dbReference>
<dbReference type="Gene3D" id="3.40.50.980">
    <property type="match status" value="2"/>
</dbReference>
<dbReference type="Gene3D" id="2.30.38.10">
    <property type="entry name" value="Luciferase, Domain 3"/>
    <property type="match status" value="1"/>
</dbReference>
<comment type="cofactor">
    <cofactor evidence="1">
        <name>pantetheine 4'-phosphate</name>
        <dbReference type="ChEBI" id="CHEBI:47942"/>
    </cofactor>
</comment>
<feature type="non-terminal residue" evidence="4">
    <location>
        <position position="1"/>
    </location>
</feature>
<accession>A0A9X3HNT6</accession>
<dbReference type="Gene3D" id="3.30.559.10">
    <property type="entry name" value="Chloramphenicol acetyltransferase-like domain"/>
    <property type="match status" value="1"/>
</dbReference>
<dbReference type="InterPro" id="IPR001242">
    <property type="entry name" value="Condensation_dom"/>
</dbReference>
<dbReference type="GO" id="GO:0031177">
    <property type="term" value="F:phosphopantetheine binding"/>
    <property type="evidence" value="ECO:0007669"/>
    <property type="project" value="TreeGrafter"/>
</dbReference>
<reference evidence="4" key="1">
    <citation type="submission" date="2022-10" db="EMBL/GenBank/DDBJ databases">
        <title>Two novel species of Flavobacterium.</title>
        <authorList>
            <person name="Liu Q."/>
            <person name="Xin Y.-H."/>
        </authorList>
    </citation>
    <scope>NUCLEOTIDE SEQUENCE</scope>
    <source>
        <strain evidence="4">LS1R47</strain>
    </source>
</reference>
<dbReference type="GO" id="GO:0043041">
    <property type="term" value="P:amino acid activation for nonribosomal peptide biosynthetic process"/>
    <property type="evidence" value="ECO:0007669"/>
    <property type="project" value="TreeGrafter"/>
</dbReference>
<dbReference type="RefSeq" id="WP_264288878.1">
    <property type="nucleotide sequence ID" value="NZ_JAOZEV010000047.1"/>
</dbReference>
<dbReference type="GO" id="GO:0044550">
    <property type="term" value="P:secondary metabolite biosynthetic process"/>
    <property type="evidence" value="ECO:0007669"/>
    <property type="project" value="TreeGrafter"/>
</dbReference>
<name>A0A9X3HNT6_9FLAO</name>
<organism evidence="4 5">
    <name type="scientific">Flavobacterium frigoritolerans</name>
    <dbReference type="NCBI Taxonomy" id="2987686"/>
    <lineage>
        <taxon>Bacteria</taxon>
        <taxon>Pseudomonadati</taxon>
        <taxon>Bacteroidota</taxon>
        <taxon>Flavobacteriia</taxon>
        <taxon>Flavobacteriales</taxon>
        <taxon>Flavobacteriaceae</taxon>
        <taxon>Flavobacterium</taxon>
    </lineage>
</organism>
<dbReference type="AlphaFoldDB" id="A0A9X3HNT6"/>
<protein>
    <submittedName>
        <fullName evidence="4">Amino acid adenylation domain-containing protein</fullName>
    </submittedName>
</protein>
<dbReference type="Pfam" id="PF00501">
    <property type="entry name" value="AMP-binding"/>
    <property type="match status" value="1"/>
</dbReference>
<evidence type="ECO:0000313" key="5">
    <source>
        <dbReference type="Proteomes" id="UP001151133"/>
    </source>
</evidence>
<dbReference type="NCBIfam" id="TIGR01733">
    <property type="entry name" value="AA-adenyl-dom"/>
    <property type="match status" value="1"/>
</dbReference>
<dbReference type="PANTHER" id="PTHR45527">
    <property type="entry name" value="NONRIBOSOMAL PEPTIDE SYNTHETASE"/>
    <property type="match status" value="1"/>
</dbReference>
<dbReference type="InterPro" id="IPR020845">
    <property type="entry name" value="AMP-binding_CS"/>
</dbReference>
<dbReference type="InterPro" id="IPR023213">
    <property type="entry name" value="CAT-like_dom_sf"/>
</dbReference>
<dbReference type="SUPFAM" id="SSF52777">
    <property type="entry name" value="CoA-dependent acyltransferases"/>
    <property type="match status" value="1"/>
</dbReference>
<dbReference type="Pfam" id="PF00668">
    <property type="entry name" value="Condensation"/>
    <property type="match status" value="1"/>
</dbReference>
<proteinExistence type="predicted"/>
<dbReference type="GO" id="GO:0005829">
    <property type="term" value="C:cytosol"/>
    <property type="evidence" value="ECO:0007669"/>
    <property type="project" value="TreeGrafter"/>
</dbReference>
<dbReference type="FunFam" id="3.40.50.12780:FF:000012">
    <property type="entry name" value="Non-ribosomal peptide synthetase"/>
    <property type="match status" value="1"/>
</dbReference>
<dbReference type="FunFam" id="3.40.50.980:FF:000002">
    <property type="entry name" value="Enterobactin synthetase component F"/>
    <property type="match status" value="1"/>
</dbReference>
<feature type="domain" description="AMP-dependent synthetase/ligase" evidence="2">
    <location>
        <begin position="236"/>
        <end position="596"/>
    </location>
</feature>
<evidence type="ECO:0000256" key="1">
    <source>
        <dbReference type="ARBA" id="ARBA00001957"/>
    </source>
</evidence>
<dbReference type="GO" id="GO:0003824">
    <property type="term" value="F:catalytic activity"/>
    <property type="evidence" value="ECO:0007669"/>
    <property type="project" value="InterPro"/>
</dbReference>
<dbReference type="PRINTS" id="PR00154">
    <property type="entry name" value="AMPBINDING"/>
</dbReference>
<dbReference type="Proteomes" id="UP001151133">
    <property type="component" value="Unassembled WGS sequence"/>
</dbReference>
<dbReference type="PROSITE" id="PS00455">
    <property type="entry name" value="AMP_BINDING"/>
    <property type="match status" value="1"/>
</dbReference>
<dbReference type="EMBL" id="JAOZEV010000047">
    <property type="protein sequence ID" value="MCV9934719.1"/>
    <property type="molecule type" value="Genomic_DNA"/>
</dbReference>
<dbReference type="SUPFAM" id="SSF56801">
    <property type="entry name" value="Acetyl-CoA synthetase-like"/>
    <property type="match status" value="1"/>
</dbReference>
<dbReference type="InterPro" id="IPR020459">
    <property type="entry name" value="AMP-binding"/>
</dbReference>
<keyword evidence="5" id="KW-1185">Reference proteome</keyword>
<dbReference type="Gene3D" id="3.30.559.30">
    <property type="entry name" value="Nonribosomal peptide synthetase, condensation domain"/>
    <property type="match status" value="1"/>
</dbReference>
<evidence type="ECO:0000313" key="4">
    <source>
        <dbReference type="EMBL" id="MCV9934719.1"/>
    </source>
</evidence>
<dbReference type="PANTHER" id="PTHR45527:SF14">
    <property type="entry name" value="PLIPASTATIN SYNTHASE SUBUNIT B"/>
    <property type="match status" value="1"/>
</dbReference>